<protein>
    <submittedName>
        <fullName evidence="3">Uncharacterized protein</fullName>
    </submittedName>
</protein>
<keyword evidence="2" id="KW-1133">Transmembrane helix</keyword>
<reference evidence="3 4" key="1">
    <citation type="submission" date="2020-08" db="EMBL/GenBank/DDBJ databases">
        <title>Genomic Encyclopedia of Type Strains, Phase IV (KMG-IV): sequencing the most valuable type-strain genomes for metagenomic binning, comparative biology and taxonomic classification.</title>
        <authorList>
            <person name="Goeker M."/>
        </authorList>
    </citation>
    <scope>NUCLEOTIDE SEQUENCE [LARGE SCALE GENOMIC DNA]</scope>
    <source>
        <strain evidence="3 4">DSM 40141</strain>
    </source>
</reference>
<keyword evidence="2" id="KW-0812">Transmembrane</keyword>
<feature type="compositionally biased region" description="Pro residues" evidence="1">
    <location>
        <begin position="211"/>
        <end position="225"/>
    </location>
</feature>
<keyword evidence="2" id="KW-0472">Membrane</keyword>
<evidence type="ECO:0000256" key="1">
    <source>
        <dbReference type="SAM" id="MobiDB-lite"/>
    </source>
</evidence>
<organism evidence="3 4">
    <name type="scientific">Streptomyces candidus</name>
    <dbReference type="NCBI Taxonomy" id="67283"/>
    <lineage>
        <taxon>Bacteria</taxon>
        <taxon>Bacillati</taxon>
        <taxon>Actinomycetota</taxon>
        <taxon>Actinomycetes</taxon>
        <taxon>Kitasatosporales</taxon>
        <taxon>Streptomycetaceae</taxon>
        <taxon>Streptomyces</taxon>
    </lineage>
</organism>
<evidence type="ECO:0000256" key="2">
    <source>
        <dbReference type="SAM" id="Phobius"/>
    </source>
</evidence>
<dbReference type="EMBL" id="JACHEM010000016">
    <property type="protein sequence ID" value="MBB6438935.1"/>
    <property type="molecule type" value="Genomic_DNA"/>
</dbReference>
<feature type="compositionally biased region" description="Basic and acidic residues" evidence="1">
    <location>
        <begin position="1"/>
        <end position="90"/>
    </location>
</feature>
<accession>A0A7X0HJZ9</accession>
<feature type="region of interest" description="Disordered" evidence="1">
    <location>
        <begin position="152"/>
        <end position="243"/>
    </location>
</feature>
<name>A0A7X0HJZ9_9ACTN</name>
<dbReference type="AlphaFoldDB" id="A0A7X0HJZ9"/>
<keyword evidence="4" id="KW-1185">Reference proteome</keyword>
<dbReference type="RefSeq" id="WP_229923436.1">
    <property type="nucleotide sequence ID" value="NZ_BNBN01000006.1"/>
</dbReference>
<evidence type="ECO:0000313" key="3">
    <source>
        <dbReference type="EMBL" id="MBB6438935.1"/>
    </source>
</evidence>
<comment type="caution">
    <text evidence="3">The sequence shown here is derived from an EMBL/GenBank/DDBJ whole genome shotgun (WGS) entry which is preliminary data.</text>
</comment>
<feature type="transmembrane region" description="Helical" evidence="2">
    <location>
        <begin position="126"/>
        <end position="148"/>
    </location>
</feature>
<feature type="region of interest" description="Disordered" evidence="1">
    <location>
        <begin position="1"/>
        <end position="118"/>
    </location>
</feature>
<gene>
    <name evidence="3" type="ORF">HNQ79_005447</name>
</gene>
<sequence>MDEDEVRKRQPGEGRAGEIRPYEERPDDGHPHEAPRAENVHDRNARPEDIGREDTGPEDRRAEDRMREELQRAAASHRPDRARILARVERGMAQPSVRSRKGVRTPPSVRAAAGRDPRRAMSWPRVAGATAAVAAVLIAGGYGVAGALHEDTRVRTASTPDPTPTRTDDPAPTGLPALPDPVRTTPAKPSRTPERTPGRTSAADGTAPPAATRPPSTPAPPPAPPGGNRTRDGHLWGDGSVDPHSNDFWAQSNVTFKTGEPLTALVVELRIARTDGVTNTGAWISLPVDNFTVDVREDRGDPAFLVYRWTLKPGRAVPAGEHMAAGQYQHARGGRDAGGDRYSVTTTAQNGDKAAVRGDFYPTR</sequence>
<proteinExistence type="predicted"/>
<evidence type="ECO:0000313" key="4">
    <source>
        <dbReference type="Proteomes" id="UP000540423"/>
    </source>
</evidence>
<dbReference type="Proteomes" id="UP000540423">
    <property type="component" value="Unassembled WGS sequence"/>
</dbReference>